<proteinExistence type="predicted"/>
<keyword evidence="3" id="KW-1185">Reference proteome</keyword>
<evidence type="ECO:0000313" key="3">
    <source>
        <dbReference type="Proteomes" id="UP000752013"/>
    </source>
</evidence>
<protein>
    <submittedName>
        <fullName evidence="2">Uncharacterized protein</fullName>
    </submittedName>
</protein>
<feature type="transmembrane region" description="Helical" evidence="1">
    <location>
        <begin position="170"/>
        <end position="188"/>
    </location>
</feature>
<reference evidence="2" key="1">
    <citation type="submission" date="2020-03" db="EMBL/GenBank/DDBJ databases">
        <title>Spirochaetal bacteria isolated from arthropods constitute a novel genus Entomospira genus novum within the order Spirochaetales.</title>
        <authorList>
            <person name="Grana-Miraglia L."/>
            <person name="Sikutova S."/>
            <person name="Fingerle V."/>
            <person name="Sing A."/>
            <person name="Castillo-Ramirez S."/>
            <person name="Margos G."/>
            <person name="Rudolf I."/>
        </authorList>
    </citation>
    <scope>NUCLEOTIDE SEQUENCE</scope>
    <source>
        <strain evidence="2">BR208</strain>
    </source>
</reference>
<accession>A0A968GG99</accession>
<sequence length="259" mass="31128">MDKLELLYDHYRESCHLLESKKQSFNKVFRILWIILVVLILSVIDTDAVDYTIKDSAKSYAVTIYFPFSIIRTVLFAIMLYLILRYSEIITNMTRLEIYIEELERFLSVRSKYPILRERKHLQPIGYVKNINDNIYRLIFPFTLFFCFILTFVTHFFFQSKFSKLNNLEAHILIIATIILFHTIRDYLERTYKHTNDNENIKWCSKHGTQHFFRIFNTFFLFLVLLIMYYWFKIIIIQPDTLLNTGVVLDSCTPHAIPL</sequence>
<keyword evidence="1" id="KW-1133">Transmembrane helix</keyword>
<dbReference type="AlphaFoldDB" id="A0A968GG99"/>
<dbReference type="Proteomes" id="UP000752013">
    <property type="component" value="Unassembled WGS sequence"/>
</dbReference>
<feature type="transmembrane region" description="Helical" evidence="1">
    <location>
        <begin position="212"/>
        <end position="232"/>
    </location>
</feature>
<gene>
    <name evidence="2" type="ORF">HCT46_01470</name>
</gene>
<comment type="caution">
    <text evidence="2">The sequence shown here is derived from an EMBL/GenBank/DDBJ whole genome shotgun (WGS) entry which is preliminary data.</text>
</comment>
<dbReference type="EMBL" id="JAATLK010000001">
    <property type="protein sequence ID" value="NIZ46596.1"/>
    <property type="molecule type" value="Genomic_DNA"/>
</dbReference>
<feature type="transmembrane region" description="Helical" evidence="1">
    <location>
        <begin position="28"/>
        <end position="44"/>
    </location>
</feature>
<keyword evidence="1" id="KW-0472">Membrane</keyword>
<name>A0A968GG99_9SPIO</name>
<feature type="transmembrane region" description="Helical" evidence="1">
    <location>
        <begin position="64"/>
        <end position="84"/>
    </location>
</feature>
<feature type="transmembrane region" description="Helical" evidence="1">
    <location>
        <begin position="138"/>
        <end position="158"/>
    </location>
</feature>
<evidence type="ECO:0000256" key="1">
    <source>
        <dbReference type="SAM" id="Phobius"/>
    </source>
</evidence>
<keyword evidence="1" id="KW-0812">Transmembrane</keyword>
<organism evidence="2 3">
    <name type="scientific">Entomospira nematocerorum</name>
    <dbReference type="NCBI Taxonomy" id="2719987"/>
    <lineage>
        <taxon>Bacteria</taxon>
        <taxon>Pseudomonadati</taxon>
        <taxon>Spirochaetota</taxon>
        <taxon>Spirochaetia</taxon>
        <taxon>Spirochaetales</taxon>
        <taxon>Spirochaetaceae</taxon>
        <taxon>Entomospira</taxon>
    </lineage>
</organism>
<dbReference type="RefSeq" id="WP_167703050.1">
    <property type="nucleotide sequence ID" value="NZ_CP118168.1"/>
</dbReference>
<evidence type="ECO:0000313" key="2">
    <source>
        <dbReference type="EMBL" id="NIZ46596.1"/>
    </source>
</evidence>